<protein>
    <recommendedName>
        <fullName evidence="9">Lysine transporter LysE</fullName>
    </recommendedName>
</protein>
<dbReference type="FunCoup" id="A0A0D2HQ29">
    <property type="interactions" value="138"/>
</dbReference>
<feature type="transmembrane region" description="Helical" evidence="6">
    <location>
        <begin position="152"/>
        <end position="176"/>
    </location>
</feature>
<dbReference type="OrthoDB" id="9807053at2"/>
<dbReference type="RefSeq" id="WP_044350462.1">
    <property type="nucleotide sequence ID" value="NZ_AZAC01000029.1"/>
</dbReference>
<dbReference type="GO" id="GO:0005886">
    <property type="term" value="C:plasma membrane"/>
    <property type="evidence" value="ECO:0007669"/>
    <property type="project" value="UniProtKB-SubCell"/>
</dbReference>
<dbReference type="InterPro" id="IPR001123">
    <property type="entry name" value="LeuE-type"/>
</dbReference>
<dbReference type="PANTHER" id="PTHR30086:SF20">
    <property type="entry name" value="ARGININE EXPORTER PROTEIN ARGO-RELATED"/>
    <property type="match status" value="1"/>
</dbReference>
<keyword evidence="2" id="KW-1003">Cell membrane</keyword>
<evidence type="ECO:0008006" key="9">
    <source>
        <dbReference type="Google" id="ProtNLM"/>
    </source>
</evidence>
<dbReference type="PANTHER" id="PTHR30086">
    <property type="entry name" value="ARGININE EXPORTER PROTEIN ARGO"/>
    <property type="match status" value="1"/>
</dbReference>
<feature type="transmembrane region" description="Helical" evidence="6">
    <location>
        <begin position="12"/>
        <end position="31"/>
    </location>
</feature>
<name>A0A0D2HQ29_9BACT</name>
<feature type="transmembrane region" description="Helical" evidence="6">
    <location>
        <begin position="43"/>
        <end position="71"/>
    </location>
</feature>
<dbReference type="EMBL" id="AZAC01000029">
    <property type="protein sequence ID" value="KIX12578.1"/>
    <property type="molecule type" value="Genomic_DNA"/>
</dbReference>
<evidence type="ECO:0000256" key="2">
    <source>
        <dbReference type="ARBA" id="ARBA00022475"/>
    </source>
</evidence>
<proteinExistence type="predicted"/>
<dbReference type="STRING" id="1429043.X474_18410"/>
<organism evidence="7 8">
    <name type="scientific">Dethiosulfatarculus sandiegensis</name>
    <dbReference type="NCBI Taxonomy" id="1429043"/>
    <lineage>
        <taxon>Bacteria</taxon>
        <taxon>Pseudomonadati</taxon>
        <taxon>Thermodesulfobacteriota</taxon>
        <taxon>Desulfarculia</taxon>
        <taxon>Desulfarculales</taxon>
        <taxon>Desulfarculaceae</taxon>
        <taxon>Dethiosulfatarculus</taxon>
    </lineage>
</organism>
<keyword evidence="8" id="KW-1185">Reference proteome</keyword>
<comment type="subcellular location">
    <subcellularLocation>
        <location evidence="1">Cell membrane</location>
        <topology evidence="1">Multi-pass membrane protein</topology>
    </subcellularLocation>
</comment>
<dbReference type="PIRSF" id="PIRSF006324">
    <property type="entry name" value="LeuE"/>
    <property type="match status" value="1"/>
</dbReference>
<keyword evidence="5 6" id="KW-0472">Membrane</keyword>
<gene>
    <name evidence="7" type="ORF">X474_18410</name>
</gene>
<keyword evidence="3 6" id="KW-0812">Transmembrane</keyword>
<dbReference type="InParanoid" id="A0A0D2HQ29"/>
<evidence type="ECO:0000256" key="3">
    <source>
        <dbReference type="ARBA" id="ARBA00022692"/>
    </source>
</evidence>
<feature type="transmembrane region" description="Helical" evidence="6">
    <location>
        <begin position="188"/>
        <end position="207"/>
    </location>
</feature>
<evidence type="ECO:0000256" key="6">
    <source>
        <dbReference type="SAM" id="Phobius"/>
    </source>
</evidence>
<dbReference type="AlphaFoldDB" id="A0A0D2HQ29"/>
<sequence length="210" mass="22301">MIIPGVENLHVFILAGLALNLTPGPDMLYVAGRGAAQGRQAGIVSALAITTGGLAHLAGAVAGISAFILLSATLFQVLKWAGAGYLIYLGLKNFLTRQEVLKKQAFKKQPLTEIYKQGMLVSALNPKVALFFLSFLPQFIDPKSPDTAWQSAFLGLIFMTTGTLVNVLVGLSAGYLGERLKTPKAQKIRLRFTGGLFVALGLGLALSGRE</sequence>
<dbReference type="Proteomes" id="UP000032233">
    <property type="component" value="Unassembled WGS sequence"/>
</dbReference>
<evidence type="ECO:0000313" key="7">
    <source>
        <dbReference type="EMBL" id="KIX12578.1"/>
    </source>
</evidence>
<evidence type="ECO:0000313" key="8">
    <source>
        <dbReference type="Proteomes" id="UP000032233"/>
    </source>
</evidence>
<keyword evidence="4 6" id="KW-1133">Transmembrane helix</keyword>
<dbReference type="GO" id="GO:0015171">
    <property type="term" value="F:amino acid transmembrane transporter activity"/>
    <property type="evidence" value="ECO:0007669"/>
    <property type="project" value="TreeGrafter"/>
</dbReference>
<reference evidence="7 8" key="1">
    <citation type="submission" date="2013-11" db="EMBL/GenBank/DDBJ databases">
        <title>Metagenomic analysis of a methanogenic consortium involved in long chain n-alkane degradation.</title>
        <authorList>
            <person name="Davidova I.A."/>
            <person name="Callaghan A.V."/>
            <person name="Wawrik B."/>
            <person name="Pruitt S."/>
            <person name="Marks C."/>
            <person name="Duncan K.E."/>
            <person name="Suflita J.M."/>
        </authorList>
    </citation>
    <scope>NUCLEOTIDE SEQUENCE [LARGE SCALE GENOMIC DNA]</scope>
    <source>
        <strain evidence="7 8">SPR</strain>
    </source>
</reference>
<comment type="caution">
    <text evidence="7">The sequence shown here is derived from an EMBL/GenBank/DDBJ whole genome shotgun (WGS) entry which is preliminary data.</text>
</comment>
<evidence type="ECO:0000256" key="5">
    <source>
        <dbReference type="ARBA" id="ARBA00023136"/>
    </source>
</evidence>
<accession>A0A0D2HQ29</accession>
<feature type="transmembrane region" description="Helical" evidence="6">
    <location>
        <begin position="117"/>
        <end position="140"/>
    </location>
</feature>
<dbReference type="Pfam" id="PF01810">
    <property type="entry name" value="LysE"/>
    <property type="match status" value="1"/>
</dbReference>
<evidence type="ECO:0000256" key="1">
    <source>
        <dbReference type="ARBA" id="ARBA00004651"/>
    </source>
</evidence>
<feature type="transmembrane region" description="Helical" evidence="6">
    <location>
        <begin position="77"/>
        <end position="96"/>
    </location>
</feature>
<evidence type="ECO:0000256" key="4">
    <source>
        <dbReference type="ARBA" id="ARBA00022989"/>
    </source>
</evidence>